<gene>
    <name evidence="7" type="primary">rnpA</name>
    <name evidence="7" type="ORF">BWX89_01761</name>
</gene>
<dbReference type="InterPro" id="IPR000100">
    <property type="entry name" value="RNase_P"/>
</dbReference>
<dbReference type="EC" id="3.1.26.5" evidence="6"/>
<comment type="caution">
    <text evidence="7">The sequence shown here is derived from an EMBL/GenBank/DDBJ whole genome shotgun (WGS) entry which is preliminary data.</text>
</comment>
<evidence type="ECO:0000256" key="1">
    <source>
        <dbReference type="ARBA" id="ARBA00022694"/>
    </source>
</evidence>
<dbReference type="GO" id="GO:0000049">
    <property type="term" value="F:tRNA binding"/>
    <property type="evidence" value="ECO:0007669"/>
    <property type="project" value="InterPro"/>
</dbReference>
<dbReference type="GO" id="GO:0004526">
    <property type="term" value="F:ribonuclease P activity"/>
    <property type="evidence" value="ECO:0007669"/>
    <property type="project" value="UniProtKB-UniRule"/>
</dbReference>
<name>A0A1V6C465_UNCT6</name>
<evidence type="ECO:0000256" key="2">
    <source>
        <dbReference type="ARBA" id="ARBA00022722"/>
    </source>
</evidence>
<dbReference type="PANTHER" id="PTHR33992">
    <property type="entry name" value="RIBONUCLEASE P PROTEIN COMPONENT"/>
    <property type="match status" value="1"/>
</dbReference>
<proteinExistence type="predicted"/>
<keyword evidence="2" id="KW-0540">Nuclease</keyword>
<evidence type="ECO:0000256" key="6">
    <source>
        <dbReference type="NCBIfam" id="TIGR00188"/>
    </source>
</evidence>
<dbReference type="EMBL" id="MWDQ01000152">
    <property type="protein sequence ID" value="OQB71645.1"/>
    <property type="molecule type" value="Genomic_DNA"/>
</dbReference>
<dbReference type="AlphaFoldDB" id="A0A1V6C465"/>
<dbReference type="Pfam" id="PF00825">
    <property type="entry name" value="Ribonuclease_P"/>
    <property type="match status" value="1"/>
</dbReference>
<evidence type="ECO:0000256" key="4">
    <source>
        <dbReference type="ARBA" id="ARBA00022801"/>
    </source>
</evidence>
<organism evidence="7">
    <name type="scientific">candidate division TA06 bacterium ADurb.Bin131</name>
    <dbReference type="NCBI Taxonomy" id="1852827"/>
    <lineage>
        <taxon>Bacteria</taxon>
        <taxon>Bacteria division TA06</taxon>
    </lineage>
</organism>
<dbReference type="NCBIfam" id="TIGR00188">
    <property type="entry name" value="rnpA"/>
    <property type="match status" value="1"/>
</dbReference>
<reference evidence="7" key="1">
    <citation type="submission" date="2017-02" db="EMBL/GenBank/DDBJ databases">
        <title>Delving into the versatile metabolic prowess of the omnipresent phylum Bacteroidetes.</title>
        <authorList>
            <person name="Nobu M.K."/>
            <person name="Mei R."/>
            <person name="Narihiro T."/>
            <person name="Kuroda K."/>
            <person name="Liu W.-T."/>
        </authorList>
    </citation>
    <scope>NUCLEOTIDE SEQUENCE</scope>
    <source>
        <strain evidence="7">ADurb.Bin131</strain>
    </source>
</reference>
<dbReference type="Proteomes" id="UP000485562">
    <property type="component" value="Unassembled WGS sequence"/>
</dbReference>
<keyword evidence="3" id="KW-0255">Endonuclease</keyword>
<protein>
    <recommendedName>
        <fullName evidence="6">Ribonuclease P protein component</fullName>
        <ecNumber evidence="6">3.1.26.5</ecNumber>
    </recommendedName>
</protein>
<evidence type="ECO:0000256" key="5">
    <source>
        <dbReference type="ARBA" id="ARBA00022884"/>
    </source>
</evidence>
<keyword evidence="1" id="KW-0819">tRNA processing</keyword>
<keyword evidence="4 7" id="KW-0378">Hydrolase</keyword>
<dbReference type="InterPro" id="IPR014721">
    <property type="entry name" value="Ribsml_uS5_D2-typ_fold_subgr"/>
</dbReference>
<dbReference type="PANTHER" id="PTHR33992:SF1">
    <property type="entry name" value="RIBONUCLEASE P PROTEIN COMPONENT"/>
    <property type="match status" value="1"/>
</dbReference>
<dbReference type="SUPFAM" id="SSF54211">
    <property type="entry name" value="Ribosomal protein S5 domain 2-like"/>
    <property type="match status" value="1"/>
</dbReference>
<accession>A0A1V6C465</accession>
<evidence type="ECO:0000256" key="3">
    <source>
        <dbReference type="ARBA" id="ARBA00022759"/>
    </source>
</evidence>
<sequence>MRKRIIDLIKRGNKITGQYFDLYYKKADEKTLKIGFQVSRRCGNSVVRNKVKRRIRLFIRKHLKSGDFFIKIKVNLKKLTDEDIEREWNEIKKRIFL</sequence>
<dbReference type="GO" id="GO:0030677">
    <property type="term" value="C:ribonuclease P complex"/>
    <property type="evidence" value="ECO:0007669"/>
    <property type="project" value="TreeGrafter"/>
</dbReference>
<dbReference type="InterPro" id="IPR020568">
    <property type="entry name" value="Ribosomal_Su5_D2-typ_SF"/>
</dbReference>
<keyword evidence="5" id="KW-0694">RNA-binding</keyword>
<dbReference type="GO" id="GO:0042781">
    <property type="term" value="F:3'-tRNA processing endoribonuclease activity"/>
    <property type="evidence" value="ECO:0007669"/>
    <property type="project" value="TreeGrafter"/>
</dbReference>
<evidence type="ECO:0000313" key="7">
    <source>
        <dbReference type="EMBL" id="OQB71645.1"/>
    </source>
</evidence>
<dbReference type="Gene3D" id="3.30.230.10">
    <property type="match status" value="1"/>
</dbReference>